<sequence>MPNVSKPFHAPRRKRLASALALIALSASLGACGNDEQSADTATLRATEHPTATRFNASDSATPADPASPTLTIQTPAAPASDASTSLSATAPPLATPVIHTVD</sequence>
<comment type="caution">
    <text evidence="3">The sequence shown here is derived from an EMBL/GenBank/DDBJ whole genome shotgun (WGS) entry which is preliminary data.</text>
</comment>
<gene>
    <name evidence="3" type="ORF">HHL14_02610</name>
</gene>
<feature type="signal peptide" evidence="2">
    <location>
        <begin position="1"/>
        <end position="31"/>
    </location>
</feature>
<feature type="region of interest" description="Disordered" evidence="1">
    <location>
        <begin position="32"/>
        <end position="103"/>
    </location>
</feature>
<protein>
    <recommendedName>
        <fullName evidence="5">Lipoprotein</fullName>
    </recommendedName>
</protein>
<dbReference type="EMBL" id="JABBFZ010000001">
    <property type="protein sequence ID" value="NML29724.1"/>
    <property type="molecule type" value="Genomic_DNA"/>
</dbReference>
<feature type="chain" id="PRO_5031351349" description="Lipoprotein" evidence="2">
    <location>
        <begin position="32"/>
        <end position="103"/>
    </location>
</feature>
<organism evidence="3 4">
    <name type="scientific">Paraburkholderia antibiotica</name>
    <dbReference type="NCBI Taxonomy" id="2728839"/>
    <lineage>
        <taxon>Bacteria</taxon>
        <taxon>Pseudomonadati</taxon>
        <taxon>Pseudomonadota</taxon>
        <taxon>Betaproteobacteria</taxon>
        <taxon>Burkholderiales</taxon>
        <taxon>Burkholderiaceae</taxon>
        <taxon>Paraburkholderia</taxon>
    </lineage>
</organism>
<reference evidence="3 4" key="1">
    <citation type="submission" date="2020-04" db="EMBL/GenBank/DDBJ databases">
        <title>Paraburkholderia sp. G-4-1-8 isolated from soil.</title>
        <authorList>
            <person name="Dahal R.H."/>
        </authorList>
    </citation>
    <scope>NUCLEOTIDE SEQUENCE [LARGE SCALE GENOMIC DNA]</scope>
    <source>
        <strain evidence="3 4">G-4-1-8</strain>
    </source>
</reference>
<keyword evidence="4" id="KW-1185">Reference proteome</keyword>
<evidence type="ECO:0000313" key="3">
    <source>
        <dbReference type="EMBL" id="NML29724.1"/>
    </source>
</evidence>
<dbReference type="AlphaFoldDB" id="A0A7X9ZV32"/>
<evidence type="ECO:0000256" key="1">
    <source>
        <dbReference type="SAM" id="MobiDB-lite"/>
    </source>
</evidence>
<feature type="compositionally biased region" description="Low complexity" evidence="1">
    <location>
        <begin position="57"/>
        <end position="97"/>
    </location>
</feature>
<dbReference type="Proteomes" id="UP000583127">
    <property type="component" value="Unassembled WGS sequence"/>
</dbReference>
<keyword evidence="2" id="KW-0732">Signal</keyword>
<evidence type="ECO:0000256" key="2">
    <source>
        <dbReference type="SAM" id="SignalP"/>
    </source>
</evidence>
<accession>A0A7X9ZV32</accession>
<evidence type="ECO:0008006" key="5">
    <source>
        <dbReference type="Google" id="ProtNLM"/>
    </source>
</evidence>
<name>A0A7X9ZV32_9BURK</name>
<evidence type="ECO:0000313" key="4">
    <source>
        <dbReference type="Proteomes" id="UP000583127"/>
    </source>
</evidence>
<dbReference type="RefSeq" id="WP_169496002.1">
    <property type="nucleotide sequence ID" value="NZ_JABBFZ010000001.1"/>
</dbReference>
<proteinExistence type="predicted"/>
<dbReference type="PROSITE" id="PS51257">
    <property type="entry name" value="PROKAR_LIPOPROTEIN"/>
    <property type="match status" value="1"/>
</dbReference>